<protein>
    <submittedName>
        <fullName evidence="2">Uncharacterized protein</fullName>
    </submittedName>
</protein>
<feature type="compositionally biased region" description="Basic residues" evidence="1">
    <location>
        <begin position="243"/>
        <end position="259"/>
    </location>
</feature>
<evidence type="ECO:0000313" key="3">
    <source>
        <dbReference type="Proteomes" id="UP000008311"/>
    </source>
</evidence>
<proteinExistence type="predicted"/>
<evidence type="ECO:0000313" key="2">
    <source>
        <dbReference type="EMBL" id="EEF25256.1"/>
    </source>
</evidence>
<dbReference type="InParanoid" id="B9TFV8"/>
<name>B9TFV8_RICCO</name>
<gene>
    <name evidence="2" type="ORF">RCOM_1799450</name>
</gene>
<keyword evidence="3" id="KW-1185">Reference proteome</keyword>
<feature type="compositionally biased region" description="Basic and acidic residues" evidence="1">
    <location>
        <begin position="274"/>
        <end position="284"/>
    </location>
</feature>
<evidence type="ECO:0000256" key="1">
    <source>
        <dbReference type="SAM" id="MobiDB-lite"/>
    </source>
</evidence>
<accession>B9TFV8</accession>
<dbReference type="EMBL" id="EQ980152">
    <property type="protein sequence ID" value="EEF25256.1"/>
    <property type="molecule type" value="Genomic_DNA"/>
</dbReference>
<organism evidence="2 3">
    <name type="scientific">Ricinus communis</name>
    <name type="common">Castor bean</name>
    <dbReference type="NCBI Taxonomy" id="3988"/>
    <lineage>
        <taxon>Eukaryota</taxon>
        <taxon>Viridiplantae</taxon>
        <taxon>Streptophyta</taxon>
        <taxon>Embryophyta</taxon>
        <taxon>Tracheophyta</taxon>
        <taxon>Spermatophyta</taxon>
        <taxon>Magnoliopsida</taxon>
        <taxon>eudicotyledons</taxon>
        <taxon>Gunneridae</taxon>
        <taxon>Pentapetalae</taxon>
        <taxon>rosids</taxon>
        <taxon>fabids</taxon>
        <taxon>Malpighiales</taxon>
        <taxon>Euphorbiaceae</taxon>
        <taxon>Acalyphoideae</taxon>
        <taxon>Acalypheae</taxon>
        <taxon>Ricinus</taxon>
    </lineage>
</organism>
<dbReference type="Proteomes" id="UP000008311">
    <property type="component" value="Unassembled WGS sequence"/>
</dbReference>
<reference evidence="3" key="1">
    <citation type="journal article" date="2010" name="Nat. Biotechnol.">
        <title>Draft genome sequence of the oilseed species Ricinus communis.</title>
        <authorList>
            <person name="Chan A.P."/>
            <person name="Crabtree J."/>
            <person name="Zhao Q."/>
            <person name="Lorenzi H."/>
            <person name="Orvis J."/>
            <person name="Puiu D."/>
            <person name="Melake-Berhan A."/>
            <person name="Jones K.M."/>
            <person name="Redman J."/>
            <person name="Chen G."/>
            <person name="Cahoon E.B."/>
            <person name="Gedil M."/>
            <person name="Stanke M."/>
            <person name="Haas B.J."/>
            <person name="Wortman J.R."/>
            <person name="Fraser-Liggett C.M."/>
            <person name="Ravel J."/>
            <person name="Rabinowicz P.D."/>
        </authorList>
    </citation>
    <scope>NUCLEOTIDE SEQUENCE [LARGE SCALE GENOMIC DNA]</scope>
    <source>
        <strain evidence="3">cv. Hale</strain>
    </source>
</reference>
<sequence length="378" mass="41642">MAVHLVQQATRLAAGALAFRRQAQPGGAAVAVVVGAFDQTGRLHALRQVRHRRRRHMQSLGNLADLGVATRLQQEQQAHLRRTDPLPRMRPRLHPALQGALGARTGAALAEKAHVADGRQPRVGRRHVEPFDVRMHQRPQQQVHRVPVGPRIVVKAQHQQRQAHARHAPRRVHGGIVVEIVGQGGPATPLQHHRPRQVLAQPEAPPRHVAEQATQQRRQQPHHAPHAQPFQPATNGAGDAGVRRHHHGRPQLRRGRRQRDRMAAHAVPHRQQRQRGEARGRPARDGADIFLHPVRHGYGAVAQWSAARTPGAAVVVGQHVQAEAVQVAGKGLVVALRDGGGRMQQHDRARLRRQPQCGGHHAGLRHGNVELLHVAAPN</sequence>
<feature type="region of interest" description="Disordered" evidence="1">
    <location>
        <begin position="183"/>
        <end position="284"/>
    </location>
</feature>
<dbReference type="AlphaFoldDB" id="B9TFV8"/>